<proteinExistence type="predicted"/>
<evidence type="ECO:0000313" key="2">
    <source>
        <dbReference type="EMBL" id="MCA9386458.1"/>
    </source>
</evidence>
<dbReference type="EMBL" id="JAGQLF010000002">
    <property type="protein sequence ID" value="MCA9386458.1"/>
    <property type="molecule type" value="Genomic_DNA"/>
</dbReference>
<dbReference type="Proteomes" id="UP000714915">
    <property type="component" value="Unassembled WGS sequence"/>
</dbReference>
<accession>A0A955RLM0</accession>
<comment type="caution">
    <text evidence="2">The sequence shown here is derived from an EMBL/GenBank/DDBJ whole genome shotgun (WGS) entry which is preliminary data.</text>
</comment>
<keyword evidence="1" id="KW-1133">Transmembrane helix</keyword>
<keyword evidence="1" id="KW-0812">Transmembrane</keyword>
<evidence type="ECO:0000313" key="3">
    <source>
        <dbReference type="Proteomes" id="UP000714915"/>
    </source>
</evidence>
<reference evidence="2" key="2">
    <citation type="journal article" date="2021" name="Microbiome">
        <title>Successional dynamics and alternative stable states in a saline activated sludge microbial community over 9 years.</title>
        <authorList>
            <person name="Wang Y."/>
            <person name="Ye J."/>
            <person name="Ju F."/>
            <person name="Liu L."/>
            <person name="Boyd J.A."/>
            <person name="Deng Y."/>
            <person name="Parks D.H."/>
            <person name="Jiang X."/>
            <person name="Yin X."/>
            <person name="Woodcroft B.J."/>
            <person name="Tyson G.W."/>
            <person name="Hugenholtz P."/>
            <person name="Polz M.F."/>
            <person name="Zhang T."/>
        </authorList>
    </citation>
    <scope>NUCLEOTIDE SEQUENCE</scope>
    <source>
        <strain evidence="2">HKST-UBA09</strain>
    </source>
</reference>
<name>A0A955RLM0_9BACT</name>
<sequence length="101" mass="11830">MIPALILLLSYLGLIFVGYKQTVKVKNELEKQNATSPETAVFLDRHKHIILTTLFFFTAIHEEEDGALWLETNQWKNMMMWFISVITVSIITFFFLIISYI</sequence>
<reference evidence="2" key="1">
    <citation type="submission" date="2020-04" db="EMBL/GenBank/DDBJ databases">
        <authorList>
            <person name="Zhang T."/>
        </authorList>
    </citation>
    <scope>NUCLEOTIDE SEQUENCE</scope>
    <source>
        <strain evidence="2">HKST-UBA09</strain>
    </source>
</reference>
<keyword evidence="1" id="KW-0472">Membrane</keyword>
<dbReference type="AlphaFoldDB" id="A0A955RLM0"/>
<gene>
    <name evidence="2" type="ORF">KC669_00320</name>
</gene>
<protein>
    <submittedName>
        <fullName evidence="2">Uncharacterized protein</fullName>
    </submittedName>
</protein>
<feature type="transmembrane region" description="Helical" evidence="1">
    <location>
        <begin position="78"/>
        <end position="98"/>
    </location>
</feature>
<organism evidence="2 3">
    <name type="scientific">Candidatus Dojkabacteria bacterium</name>
    <dbReference type="NCBI Taxonomy" id="2099670"/>
    <lineage>
        <taxon>Bacteria</taxon>
        <taxon>Candidatus Dojkabacteria</taxon>
    </lineage>
</organism>
<evidence type="ECO:0000256" key="1">
    <source>
        <dbReference type="SAM" id="Phobius"/>
    </source>
</evidence>